<dbReference type="STRING" id="428406.Rpic12D_2298"/>
<accession>C6BC88</accession>
<dbReference type="KEGG" id="rpf:Rpic12D_2298"/>
<reference evidence="2" key="1">
    <citation type="submission" date="2009-06" db="EMBL/GenBank/DDBJ databases">
        <title>Complete sequence chromosome 1 of Ralstonia pickettii 12D.</title>
        <authorList>
            <consortium name="US DOE Joint Genome Institute"/>
            <person name="Lucas S."/>
            <person name="Copeland A."/>
            <person name="Lapidus A."/>
            <person name="Glavina del Rio T."/>
            <person name="Dalin E."/>
            <person name="Tice H."/>
            <person name="Bruce D."/>
            <person name="Goodwin L."/>
            <person name="Pitluck S."/>
            <person name="Sims D."/>
            <person name="Meincke L."/>
            <person name="Brettin T."/>
            <person name="Detter J.C."/>
            <person name="Han C."/>
            <person name="Larimer F."/>
            <person name="Land M."/>
            <person name="Hauser L."/>
            <person name="Kyrpides N."/>
            <person name="Ovchinnikova G."/>
            <person name="Marsh T."/>
            <person name="Richardson P."/>
        </authorList>
    </citation>
    <scope>NUCLEOTIDE SEQUENCE [LARGE SCALE GENOMIC DNA]</scope>
    <source>
        <strain evidence="2">12D</strain>
    </source>
</reference>
<dbReference type="EMBL" id="CP001644">
    <property type="protein sequence ID" value="ACS63572.1"/>
    <property type="molecule type" value="Genomic_DNA"/>
</dbReference>
<dbReference type="HOGENOM" id="CLU_2587200_0_0_4"/>
<sequence>MKPRENDPNHPYVRALKGCGHGRLFTEPCIDCEIVGLLDEYKNAVRKVQRTRDRLRAMGVRLPGSTSVTQQQERSDADQA</sequence>
<dbReference type="AlphaFoldDB" id="C6BC88"/>
<protein>
    <submittedName>
        <fullName evidence="2">Uncharacterized protein</fullName>
    </submittedName>
</protein>
<evidence type="ECO:0000313" key="2">
    <source>
        <dbReference type="EMBL" id="ACS63572.1"/>
    </source>
</evidence>
<organism evidence="2">
    <name type="scientific">Ralstonia pickettii (strain 12D)</name>
    <dbReference type="NCBI Taxonomy" id="428406"/>
    <lineage>
        <taxon>Bacteria</taxon>
        <taxon>Pseudomonadati</taxon>
        <taxon>Pseudomonadota</taxon>
        <taxon>Betaproteobacteria</taxon>
        <taxon>Burkholderiales</taxon>
        <taxon>Burkholderiaceae</taxon>
        <taxon>Ralstonia</taxon>
    </lineage>
</organism>
<name>C6BC88_RALP1</name>
<proteinExistence type="predicted"/>
<gene>
    <name evidence="2" type="ordered locus">Rpic12D_2298</name>
</gene>
<feature type="region of interest" description="Disordered" evidence="1">
    <location>
        <begin position="60"/>
        <end position="80"/>
    </location>
</feature>
<evidence type="ECO:0000256" key="1">
    <source>
        <dbReference type="SAM" id="MobiDB-lite"/>
    </source>
</evidence>